<protein>
    <submittedName>
        <fullName evidence="1">Uncharacterized protein</fullName>
    </submittedName>
</protein>
<evidence type="ECO:0000313" key="1">
    <source>
        <dbReference type="EMBL" id="VAV94896.1"/>
    </source>
</evidence>
<sequence>MHEAWIISARLKAFGIRSRVHGDAVGPYAFTVGAMGRTEVWVACSDAEEARSVLDVSDQEAAVDAE</sequence>
<dbReference type="EMBL" id="UOEK01000068">
    <property type="protein sequence ID" value="VAV94896.1"/>
    <property type="molecule type" value="Genomic_DNA"/>
</dbReference>
<name>A0A3B0S227_9ZZZZ</name>
<accession>A0A3B0S227</accession>
<gene>
    <name evidence="1" type="ORF">MNBD_ACTINO02-2872</name>
</gene>
<reference evidence="1" key="1">
    <citation type="submission" date="2018-06" db="EMBL/GenBank/DDBJ databases">
        <authorList>
            <person name="Zhirakovskaya E."/>
        </authorList>
    </citation>
    <scope>NUCLEOTIDE SEQUENCE</scope>
</reference>
<organism evidence="1">
    <name type="scientific">hydrothermal vent metagenome</name>
    <dbReference type="NCBI Taxonomy" id="652676"/>
    <lineage>
        <taxon>unclassified sequences</taxon>
        <taxon>metagenomes</taxon>
        <taxon>ecological metagenomes</taxon>
    </lineage>
</organism>
<proteinExistence type="predicted"/>
<dbReference type="AlphaFoldDB" id="A0A3B0S227"/>